<feature type="active site" description="Proton donor" evidence="19">
    <location>
        <position position="219"/>
    </location>
</feature>
<dbReference type="NCBIfam" id="TIGR00179">
    <property type="entry name" value="murB"/>
    <property type="match status" value="1"/>
</dbReference>
<evidence type="ECO:0000256" key="10">
    <source>
        <dbReference type="ARBA" id="ARBA00022827"/>
    </source>
</evidence>
<dbReference type="EMBL" id="CP001147">
    <property type="protein sequence ID" value="ACI21575.1"/>
    <property type="molecule type" value="Genomic_DNA"/>
</dbReference>
<evidence type="ECO:0000256" key="8">
    <source>
        <dbReference type="ARBA" id="ARBA00022618"/>
    </source>
</evidence>
<dbReference type="PATRIC" id="fig|289376.4.peg.1287"/>
<dbReference type="eggNOG" id="COG0812">
    <property type="taxonomic scope" value="Bacteria"/>
</dbReference>
<evidence type="ECO:0000256" key="19">
    <source>
        <dbReference type="HAMAP-Rule" id="MF_00037"/>
    </source>
</evidence>
<comment type="subcellular location">
    <subcellularLocation>
        <location evidence="3 19">Cytoplasm</location>
    </subcellularLocation>
</comment>
<evidence type="ECO:0000256" key="15">
    <source>
        <dbReference type="ARBA" id="ARBA00023306"/>
    </source>
</evidence>
<evidence type="ECO:0000256" key="1">
    <source>
        <dbReference type="ARBA" id="ARBA00001974"/>
    </source>
</evidence>
<evidence type="ECO:0000256" key="7">
    <source>
        <dbReference type="ARBA" id="ARBA00022490"/>
    </source>
</evidence>
<evidence type="ECO:0000256" key="12">
    <source>
        <dbReference type="ARBA" id="ARBA00022960"/>
    </source>
</evidence>
<dbReference type="InterPro" id="IPR003170">
    <property type="entry name" value="MurB"/>
</dbReference>
<dbReference type="GO" id="GO:0051301">
    <property type="term" value="P:cell division"/>
    <property type="evidence" value="ECO:0007669"/>
    <property type="project" value="UniProtKB-KW"/>
</dbReference>
<evidence type="ECO:0000313" key="21">
    <source>
        <dbReference type="EMBL" id="ACI21575.1"/>
    </source>
</evidence>
<sequence>MKNIEIFLKENRIPYKKYESLAKYTTLRIGGYADFVVFPDEDSVLKLLEIIRNEGTAYYVIGGGSNLVVHDEGFKGVIINTKQMKRINLEGFTIRTSAGVMLPRLLAFVLKIKLSGIEGLIGIPGTVGGAIKGNAGSFGYEISDCLAEVEIITDKLETKILKKQDITFQYRSSNLVETWLIKSATFSLKEDDGEAFNRMKQFLQRKKQTQPLREYSAGCVFKNPEGQSAGYLIEKAGLKGFRVGDILISHLHANYFINVGKGKANDFLKLMDIVKEKVFKLFSIELVPEIKILEA</sequence>
<dbReference type="GO" id="GO:0050660">
    <property type="term" value="F:flavin adenine dinucleotide binding"/>
    <property type="evidence" value="ECO:0000318"/>
    <property type="project" value="GO_Central"/>
</dbReference>
<feature type="active site" evidence="19">
    <location>
        <position position="171"/>
    </location>
</feature>
<dbReference type="InterPro" id="IPR006094">
    <property type="entry name" value="Oxid_FAD_bind_N"/>
</dbReference>
<dbReference type="InterPro" id="IPR036318">
    <property type="entry name" value="FAD-bd_PCMH-like_sf"/>
</dbReference>
<evidence type="ECO:0000256" key="11">
    <source>
        <dbReference type="ARBA" id="ARBA00022857"/>
    </source>
</evidence>
<comment type="function">
    <text evidence="2 19">Cell wall formation.</text>
</comment>
<dbReference type="GO" id="GO:0008762">
    <property type="term" value="F:UDP-N-acetylmuramate dehydrogenase activity"/>
    <property type="evidence" value="ECO:0000318"/>
    <property type="project" value="GO_Central"/>
</dbReference>
<evidence type="ECO:0000256" key="2">
    <source>
        <dbReference type="ARBA" id="ARBA00003921"/>
    </source>
</evidence>
<dbReference type="InterPro" id="IPR016167">
    <property type="entry name" value="FAD-bd_PCMH_sub1"/>
</dbReference>
<dbReference type="HOGENOM" id="CLU_035304_1_1_0"/>
<dbReference type="GO" id="GO:0071555">
    <property type="term" value="P:cell wall organization"/>
    <property type="evidence" value="ECO:0000318"/>
    <property type="project" value="GO_Central"/>
</dbReference>
<keyword evidence="22" id="KW-1185">Reference proteome</keyword>
<dbReference type="SUPFAM" id="SSF56194">
    <property type="entry name" value="Uridine diphospho-N-Acetylenolpyruvylglucosamine reductase, MurB, C-terminal domain"/>
    <property type="match status" value="1"/>
</dbReference>
<dbReference type="Gene3D" id="3.90.78.10">
    <property type="entry name" value="UDP-N-acetylenolpyruvoylglucosamine reductase, C-terminal domain"/>
    <property type="match status" value="1"/>
</dbReference>
<evidence type="ECO:0000256" key="3">
    <source>
        <dbReference type="ARBA" id="ARBA00004496"/>
    </source>
</evidence>
<evidence type="ECO:0000256" key="17">
    <source>
        <dbReference type="ARBA" id="ARBA00031026"/>
    </source>
</evidence>
<dbReference type="GO" id="GO:0009252">
    <property type="term" value="P:peptidoglycan biosynthetic process"/>
    <property type="evidence" value="ECO:0007669"/>
    <property type="project" value="UniProtKB-UniRule"/>
</dbReference>
<evidence type="ECO:0000313" key="22">
    <source>
        <dbReference type="Proteomes" id="UP000000718"/>
    </source>
</evidence>
<dbReference type="Pfam" id="PF02873">
    <property type="entry name" value="MurB_C"/>
    <property type="match status" value="1"/>
</dbReference>
<keyword evidence="11 19" id="KW-0521">NADP</keyword>
<keyword evidence="9 19" id="KW-0285">Flavoprotein</keyword>
<dbReference type="Gene3D" id="3.30.43.10">
    <property type="entry name" value="Uridine Diphospho-n-acetylenolpyruvylglucosamine Reductase, domain 2"/>
    <property type="match status" value="1"/>
</dbReference>
<keyword evidence="8 19" id="KW-0132">Cell division</keyword>
<keyword evidence="7 19" id="KW-0963">Cytoplasm</keyword>
<keyword evidence="13 19" id="KW-0573">Peptidoglycan synthesis</keyword>
<evidence type="ECO:0000256" key="14">
    <source>
        <dbReference type="ARBA" id="ARBA00023002"/>
    </source>
</evidence>
<gene>
    <name evidence="19 21" type="primary">murB</name>
    <name evidence="21" type="ordered locus">THEYE_A1320</name>
</gene>
<evidence type="ECO:0000256" key="18">
    <source>
        <dbReference type="ARBA" id="ARBA00048914"/>
    </source>
</evidence>
<comment type="pathway">
    <text evidence="4 19">Cell wall biogenesis; peptidoglycan biosynthesis.</text>
</comment>
<evidence type="ECO:0000256" key="9">
    <source>
        <dbReference type="ARBA" id="ARBA00022630"/>
    </source>
</evidence>
<feature type="active site" evidence="19">
    <location>
        <position position="289"/>
    </location>
</feature>
<accession>B5YFT2</accession>
<dbReference type="HAMAP" id="MF_00037">
    <property type="entry name" value="MurB"/>
    <property type="match status" value="1"/>
</dbReference>
<feature type="domain" description="FAD-binding PCMH-type" evidence="20">
    <location>
        <begin position="28"/>
        <end position="191"/>
    </location>
</feature>
<evidence type="ECO:0000256" key="16">
    <source>
        <dbReference type="ARBA" id="ARBA00023316"/>
    </source>
</evidence>
<keyword evidence="15 19" id="KW-0131">Cell cycle</keyword>
<dbReference type="EnsemblBacteria" id="ACI21575">
    <property type="protein sequence ID" value="ACI21575"/>
    <property type="gene ID" value="THEYE_A1320"/>
</dbReference>
<dbReference type="GO" id="GO:0005829">
    <property type="term" value="C:cytosol"/>
    <property type="evidence" value="ECO:0000318"/>
    <property type="project" value="GO_Central"/>
</dbReference>
<keyword evidence="14 19" id="KW-0560">Oxidoreductase</keyword>
<evidence type="ECO:0000256" key="5">
    <source>
        <dbReference type="ARBA" id="ARBA00012518"/>
    </source>
</evidence>
<dbReference type="RefSeq" id="WP_012546287.1">
    <property type="nucleotide sequence ID" value="NC_011296.1"/>
</dbReference>
<dbReference type="EC" id="1.3.1.98" evidence="5 19"/>
<evidence type="ECO:0000256" key="13">
    <source>
        <dbReference type="ARBA" id="ARBA00022984"/>
    </source>
</evidence>
<dbReference type="GO" id="GO:0071949">
    <property type="term" value="F:FAD binding"/>
    <property type="evidence" value="ECO:0007669"/>
    <property type="project" value="InterPro"/>
</dbReference>
<proteinExistence type="inferred from homology"/>
<dbReference type="InParanoid" id="B5YFT2"/>
<organism evidence="21 22">
    <name type="scientific">Thermodesulfovibrio yellowstonii (strain ATCC 51303 / DSM 11347 / YP87)</name>
    <dbReference type="NCBI Taxonomy" id="289376"/>
    <lineage>
        <taxon>Bacteria</taxon>
        <taxon>Pseudomonadati</taxon>
        <taxon>Nitrospirota</taxon>
        <taxon>Thermodesulfovibrionia</taxon>
        <taxon>Thermodesulfovibrionales</taxon>
        <taxon>Thermodesulfovibrionaceae</taxon>
        <taxon>Thermodesulfovibrio</taxon>
    </lineage>
</organism>
<name>B5YFT2_THEYD</name>
<comment type="similarity">
    <text evidence="19">Belongs to the MurB family.</text>
</comment>
<dbReference type="PANTHER" id="PTHR21071:SF4">
    <property type="entry name" value="UDP-N-ACETYLENOLPYRUVOYLGLUCOSAMINE REDUCTASE"/>
    <property type="match status" value="1"/>
</dbReference>
<reference evidence="22" key="1">
    <citation type="submission" date="2008-08" db="EMBL/GenBank/DDBJ databases">
        <title>The complete genome sequence of Thermodesulfovibrio yellowstonii strain ATCC 51303 / DSM 11347 / YP87.</title>
        <authorList>
            <person name="Dodson R.J."/>
            <person name="Durkin A.S."/>
            <person name="Wu M."/>
            <person name="Eisen J."/>
            <person name="Sutton G."/>
        </authorList>
    </citation>
    <scope>NUCLEOTIDE SEQUENCE [LARGE SCALE GENOMIC DNA]</scope>
    <source>
        <strain evidence="22">ATCC 51303 / DSM 11347 / YP87</strain>
    </source>
</reference>
<keyword evidence="10 19" id="KW-0274">FAD</keyword>
<dbReference type="PROSITE" id="PS51387">
    <property type="entry name" value="FAD_PCMH"/>
    <property type="match status" value="1"/>
</dbReference>
<evidence type="ECO:0000256" key="6">
    <source>
        <dbReference type="ARBA" id="ARBA00015188"/>
    </source>
</evidence>
<keyword evidence="16 19" id="KW-0961">Cell wall biogenesis/degradation</keyword>
<dbReference type="InterPro" id="IPR016169">
    <property type="entry name" value="FAD-bd_PCMH_sub2"/>
</dbReference>
<dbReference type="InterPro" id="IPR036635">
    <property type="entry name" value="MurB_C_sf"/>
</dbReference>
<comment type="catalytic activity">
    <reaction evidence="18 19">
        <text>UDP-N-acetyl-alpha-D-muramate + NADP(+) = UDP-N-acetyl-3-O-(1-carboxyvinyl)-alpha-D-glucosamine + NADPH + H(+)</text>
        <dbReference type="Rhea" id="RHEA:12248"/>
        <dbReference type="ChEBI" id="CHEBI:15378"/>
        <dbReference type="ChEBI" id="CHEBI:57783"/>
        <dbReference type="ChEBI" id="CHEBI:58349"/>
        <dbReference type="ChEBI" id="CHEBI:68483"/>
        <dbReference type="ChEBI" id="CHEBI:70757"/>
        <dbReference type="EC" id="1.3.1.98"/>
    </reaction>
</comment>
<dbReference type="InterPro" id="IPR011601">
    <property type="entry name" value="MurB_C"/>
</dbReference>
<dbReference type="FunCoup" id="B5YFT2">
    <property type="interactions" value="433"/>
</dbReference>
<dbReference type="GO" id="GO:0008360">
    <property type="term" value="P:regulation of cell shape"/>
    <property type="evidence" value="ECO:0007669"/>
    <property type="project" value="UniProtKB-KW"/>
</dbReference>
<evidence type="ECO:0000259" key="20">
    <source>
        <dbReference type="PROSITE" id="PS51387"/>
    </source>
</evidence>
<dbReference type="STRING" id="289376.THEYE_A1320"/>
<dbReference type="Pfam" id="PF01565">
    <property type="entry name" value="FAD_binding_4"/>
    <property type="match status" value="1"/>
</dbReference>
<dbReference type="NCBIfam" id="NF010480">
    <property type="entry name" value="PRK13905.1"/>
    <property type="match status" value="1"/>
</dbReference>
<dbReference type="SUPFAM" id="SSF56176">
    <property type="entry name" value="FAD-binding/transporter-associated domain-like"/>
    <property type="match status" value="1"/>
</dbReference>
<reference evidence="21 22" key="2">
    <citation type="journal article" date="2015" name="Genome Announc.">
        <title>Genome Sequence of the Sulfate-Reducing Thermophilic Bacterium Thermodesulfovibrio yellowstonii Strain DSM 11347T (Phylum Nitrospirae).</title>
        <authorList>
            <person name="Bhatnagar S."/>
            <person name="Badger J.H."/>
            <person name="Madupu R."/>
            <person name="Khouri H.M."/>
            <person name="O'Connor E.M."/>
            <person name="Robb F.T."/>
            <person name="Ward N.L."/>
            <person name="Eisen J.A."/>
        </authorList>
    </citation>
    <scope>NUCLEOTIDE SEQUENCE [LARGE SCALE GENOMIC DNA]</scope>
    <source>
        <strain evidence="22">ATCC 51303 / DSM 11347 / YP87</strain>
    </source>
</reference>
<evidence type="ECO:0000256" key="4">
    <source>
        <dbReference type="ARBA" id="ARBA00004752"/>
    </source>
</evidence>
<keyword evidence="12 19" id="KW-0133">Cell shape</keyword>
<dbReference type="AlphaFoldDB" id="B5YFT2"/>
<dbReference type="KEGG" id="tye:THEYE_A1320"/>
<dbReference type="UniPathway" id="UPA00219"/>
<dbReference type="Proteomes" id="UP000000718">
    <property type="component" value="Chromosome"/>
</dbReference>
<dbReference type="Gene3D" id="3.30.465.10">
    <property type="match status" value="1"/>
</dbReference>
<comment type="cofactor">
    <cofactor evidence="1 19">
        <name>FAD</name>
        <dbReference type="ChEBI" id="CHEBI:57692"/>
    </cofactor>
</comment>
<protein>
    <recommendedName>
        <fullName evidence="6 19">UDP-N-acetylenolpyruvoylglucosamine reductase</fullName>
        <ecNumber evidence="5 19">1.3.1.98</ecNumber>
    </recommendedName>
    <alternativeName>
        <fullName evidence="17 19">UDP-N-acetylmuramate dehydrogenase</fullName>
    </alternativeName>
</protein>
<dbReference type="PANTHER" id="PTHR21071">
    <property type="entry name" value="UDP-N-ACETYLENOLPYRUVOYLGLUCOSAMINE REDUCTASE"/>
    <property type="match status" value="1"/>
</dbReference>
<dbReference type="OrthoDB" id="9804753at2"/>
<dbReference type="InterPro" id="IPR016166">
    <property type="entry name" value="FAD-bd_PCMH"/>
</dbReference>